<organism evidence="9 10">
    <name type="scientific">Nocardia higoensis</name>
    <dbReference type="NCBI Taxonomy" id="228599"/>
    <lineage>
        <taxon>Bacteria</taxon>
        <taxon>Bacillati</taxon>
        <taxon>Actinomycetota</taxon>
        <taxon>Actinomycetes</taxon>
        <taxon>Mycobacteriales</taxon>
        <taxon>Nocardiaceae</taxon>
        <taxon>Nocardia</taxon>
    </lineage>
</organism>
<evidence type="ECO:0000313" key="10">
    <source>
        <dbReference type="Proteomes" id="UP000707731"/>
    </source>
</evidence>
<name>A0ABS0D9Q2_9NOCA</name>
<comment type="function">
    <text evidence="7">Functions as a peptidoglycan terminase that cleaves nascent peptidoglycan strands endolytically to terminate their elongation.</text>
</comment>
<dbReference type="RefSeq" id="WP_195001150.1">
    <property type="nucleotide sequence ID" value="NZ_JADLQN010000001.1"/>
</dbReference>
<evidence type="ECO:0000256" key="7">
    <source>
        <dbReference type="HAMAP-Rule" id="MF_02065"/>
    </source>
</evidence>
<evidence type="ECO:0000256" key="5">
    <source>
        <dbReference type="ARBA" id="ARBA00023239"/>
    </source>
</evidence>
<protein>
    <recommendedName>
        <fullName evidence="7">Endolytic murein transglycosylase</fullName>
        <ecNumber evidence="7">4.2.2.29</ecNumber>
    </recommendedName>
    <alternativeName>
        <fullName evidence="7">Peptidoglycan lytic transglycosylase</fullName>
    </alternativeName>
    <alternativeName>
        <fullName evidence="7">Peptidoglycan polymerization terminase</fullName>
    </alternativeName>
</protein>
<dbReference type="EMBL" id="JADLQN010000001">
    <property type="protein sequence ID" value="MBF6354377.1"/>
    <property type="molecule type" value="Genomic_DNA"/>
</dbReference>
<dbReference type="PANTHER" id="PTHR30518:SF2">
    <property type="entry name" value="ENDOLYTIC MUREIN TRANSGLYCOSYLASE"/>
    <property type="match status" value="1"/>
</dbReference>
<comment type="similarity">
    <text evidence="7">Belongs to the transglycosylase MltG family.</text>
</comment>
<feature type="compositionally biased region" description="Low complexity" evidence="8">
    <location>
        <begin position="149"/>
        <end position="170"/>
    </location>
</feature>
<keyword evidence="6 7" id="KW-0961">Cell wall biogenesis/degradation</keyword>
<comment type="catalytic activity">
    <reaction evidence="7">
        <text>a peptidoglycan chain = a peptidoglycan chain with N-acetyl-1,6-anhydromuramyl-[peptide] at the reducing end + a peptidoglycan chain with N-acetylglucosamine at the non-reducing end.</text>
        <dbReference type="EC" id="4.2.2.29"/>
    </reaction>
</comment>
<evidence type="ECO:0000256" key="3">
    <source>
        <dbReference type="ARBA" id="ARBA00022989"/>
    </source>
</evidence>
<comment type="caution">
    <text evidence="9">The sequence shown here is derived from an EMBL/GenBank/DDBJ whole genome shotgun (WGS) entry which is preliminary data.</text>
</comment>
<dbReference type="Gene3D" id="3.30.1490.480">
    <property type="entry name" value="Endolytic murein transglycosylase"/>
    <property type="match status" value="1"/>
</dbReference>
<feature type="site" description="Important for catalytic activity" evidence="7">
    <location>
        <position position="455"/>
    </location>
</feature>
<evidence type="ECO:0000256" key="8">
    <source>
        <dbReference type="SAM" id="MobiDB-lite"/>
    </source>
</evidence>
<feature type="compositionally biased region" description="Basic and acidic residues" evidence="8">
    <location>
        <begin position="16"/>
        <end position="29"/>
    </location>
</feature>
<feature type="compositionally biased region" description="Acidic residues" evidence="8">
    <location>
        <begin position="30"/>
        <end position="41"/>
    </location>
</feature>
<sequence length="576" mass="61480">MTDRWARAEEAFRQREAGRRYRRDDAAWERDEDDSVDLVDSWDDHDGYGESGYGESAGYAERGDDEDDYDTAVIPRYADDDPAYAEVARSRGKRAAREDPAAHDEPYGDGLEDGGAQEVGLDDDEAGTGAARASRSGPAPRPRPRPSGRTRGAERGAPAARPRKGAAGATRSERSPRSSQAARRRPAAKRPAADDGGRRRHTRWVLIALAVLLLGGVGAYGVMKLTGGYTPPADFAGPAGPVVVVRVESGDTATQISQEMYDKGVVASSEAFYEAAVQNEGMNAIHPGYYQIPSQSPAVDAVAALLDPEARVGNMVISEGRQLHDQTDVNTGARKEGIYTKIAAASCIGEGAAAKCVTYEELDAAGASDDLAALGVPSWAEAEVRSAPDQRRQLEGLIAAGTWDFDPSGDARSILRELITSSAASYESTGLLESGANTGLSPYETLIAASLVEREALPQDMGKVARVIVNRLEIGQALQFDSTVNYSLDSTEVATTDADRARVTPWNTYAMSGLPANPISAPSLNALRAMESPEPGNWLYFVTIDMKGTTLFTDSYSQHLSNIDQALDSGILDSGR</sequence>
<feature type="compositionally biased region" description="Low complexity" evidence="8">
    <location>
        <begin position="127"/>
        <end position="138"/>
    </location>
</feature>
<keyword evidence="2 7" id="KW-0812">Transmembrane</keyword>
<keyword evidence="10" id="KW-1185">Reference proteome</keyword>
<comment type="subcellular location">
    <subcellularLocation>
        <location evidence="7">Cell membrane</location>
        <topology evidence="7">Single-pass membrane protein</topology>
    </subcellularLocation>
</comment>
<evidence type="ECO:0000256" key="4">
    <source>
        <dbReference type="ARBA" id="ARBA00023136"/>
    </source>
</evidence>
<feature type="transmembrane region" description="Helical" evidence="7">
    <location>
        <begin position="204"/>
        <end position="223"/>
    </location>
</feature>
<reference evidence="9 10" key="1">
    <citation type="submission" date="2020-10" db="EMBL/GenBank/DDBJ databases">
        <title>Identification of Nocardia species via Next-generation sequencing and recognition of intraspecies genetic diversity.</title>
        <authorList>
            <person name="Li P."/>
            <person name="Li P."/>
            <person name="Lu B."/>
        </authorList>
    </citation>
    <scope>NUCLEOTIDE SEQUENCE [LARGE SCALE GENOMIC DNA]</scope>
    <source>
        <strain evidence="9 10">BJ06-0143</strain>
    </source>
</reference>
<feature type="compositionally biased region" description="Basic and acidic residues" evidence="8">
    <location>
        <begin position="95"/>
        <end position="106"/>
    </location>
</feature>
<dbReference type="InterPro" id="IPR003770">
    <property type="entry name" value="MLTG-like"/>
</dbReference>
<gene>
    <name evidence="7" type="primary">mltG</name>
    <name evidence="9" type="ORF">IU449_07455</name>
</gene>
<keyword evidence="4 7" id="KW-0472">Membrane</keyword>
<evidence type="ECO:0000256" key="6">
    <source>
        <dbReference type="ARBA" id="ARBA00023316"/>
    </source>
</evidence>
<dbReference type="EC" id="4.2.2.29" evidence="7"/>
<feature type="region of interest" description="Disordered" evidence="8">
    <location>
        <begin position="16"/>
        <end position="199"/>
    </location>
</feature>
<evidence type="ECO:0000256" key="1">
    <source>
        <dbReference type="ARBA" id="ARBA00022475"/>
    </source>
</evidence>
<dbReference type="HAMAP" id="MF_02065">
    <property type="entry name" value="MltG"/>
    <property type="match status" value="1"/>
</dbReference>
<dbReference type="PANTHER" id="PTHR30518">
    <property type="entry name" value="ENDOLYTIC MUREIN TRANSGLYCOSYLASE"/>
    <property type="match status" value="1"/>
</dbReference>
<accession>A0ABS0D9Q2</accession>
<dbReference type="Proteomes" id="UP000707731">
    <property type="component" value="Unassembled WGS sequence"/>
</dbReference>
<keyword evidence="5 7" id="KW-0456">Lyase</keyword>
<evidence type="ECO:0000256" key="2">
    <source>
        <dbReference type="ARBA" id="ARBA00022692"/>
    </source>
</evidence>
<dbReference type="Pfam" id="PF02618">
    <property type="entry name" value="YceG"/>
    <property type="match status" value="1"/>
</dbReference>
<evidence type="ECO:0000313" key="9">
    <source>
        <dbReference type="EMBL" id="MBF6354377.1"/>
    </source>
</evidence>
<keyword evidence="1 7" id="KW-1003">Cell membrane</keyword>
<proteinExistence type="inferred from homology"/>
<keyword evidence="3 7" id="KW-1133">Transmembrane helix</keyword>